<sequence length="117" mass="13074">MAPTGRGGRRNTHRRNNPTSSSHKSPLPPALIIKILTHIDPKSLARCKCVSKSWYALITHPLFIKKHLHINTLNINTHVICNAYNTHNRNACDACIAGCNCSKVVSLLRLDKQENQT</sequence>
<dbReference type="EMBL" id="JAUIZM010000014">
    <property type="protein sequence ID" value="KAK1352778.1"/>
    <property type="molecule type" value="Genomic_DNA"/>
</dbReference>
<reference evidence="3" key="2">
    <citation type="submission" date="2023-05" db="EMBL/GenBank/DDBJ databases">
        <authorList>
            <person name="Schelkunov M.I."/>
        </authorList>
    </citation>
    <scope>NUCLEOTIDE SEQUENCE</scope>
    <source>
        <strain evidence="3">Hsosn_3</strain>
        <tissue evidence="3">Leaf</tissue>
    </source>
</reference>
<evidence type="ECO:0000256" key="1">
    <source>
        <dbReference type="SAM" id="MobiDB-lite"/>
    </source>
</evidence>
<accession>A0AAD8GQP2</accession>
<evidence type="ECO:0000259" key="2">
    <source>
        <dbReference type="PROSITE" id="PS50181"/>
    </source>
</evidence>
<dbReference type="SUPFAM" id="SSF81383">
    <property type="entry name" value="F-box domain"/>
    <property type="match status" value="1"/>
</dbReference>
<evidence type="ECO:0000313" key="4">
    <source>
        <dbReference type="Proteomes" id="UP001237642"/>
    </source>
</evidence>
<dbReference type="InterPro" id="IPR050796">
    <property type="entry name" value="SCF_F-box_component"/>
</dbReference>
<gene>
    <name evidence="3" type="ORF">POM88_052616</name>
</gene>
<dbReference type="PANTHER" id="PTHR31672">
    <property type="entry name" value="BNACNNG10540D PROTEIN"/>
    <property type="match status" value="1"/>
</dbReference>
<keyword evidence="4" id="KW-1185">Reference proteome</keyword>
<dbReference type="PANTHER" id="PTHR31672:SF13">
    <property type="entry name" value="F-BOX PROTEIN CPR30-LIKE"/>
    <property type="match status" value="1"/>
</dbReference>
<feature type="region of interest" description="Disordered" evidence="1">
    <location>
        <begin position="1"/>
        <end position="27"/>
    </location>
</feature>
<protein>
    <recommendedName>
        <fullName evidence="2">F-box domain-containing protein</fullName>
    </recommendedName>
</protein>
<dbReference type="CDD" id="cd22157">
    <property type="entry name" value="F-box_AtFBW1-like"/>
    <property type="match status" value="1"/>
</dbReference>
<dbReference type="InterPro" id="IPR001810">
    <property type="entry name" value="F-box_dom"/>
</dbReference>
<dbReference type="Gene3D" id="1.20.1280.50">
    <property type="match status" value="1"/>
</dbReference>
<name>A0AAD8GQP2_9APIA</name>
<comment type="caution">
    <text evidence="3">The sequence shown here is derived from an EMBL/GenBank/DDBJ whole genome shotgun (WGS) entry which is preliminary data.</text>
</comment>
<proteinExistence type="predicted"/>
<dbReference type="PROSITE" id="PS50181">
    <property type="entry name" value="FBOX"/>
    <property type="match status" value="1"/>
</dbReference>
<feature type="compositionally biased region" description="Basic residues" evidence="1">
    <location>
        <begin position="7"/>
        <end position="16"/>
    </location>
</feature>
<organism evidence="3 4">
    <name type="scientific">Heracleum sosnowskyi</name>
    <dbReference type="NCBI Taxonomy" id="360622"/>
    <lineage>
        <taxon>Eukaryota</taxon>
        <taxon>Viridiplantae</taxon>
        <taxon>Streptophyta</taxon>
        <taxon>Embryophyta</taxon>
        <taxon>Tracheophyta</taxon>
        <taxon>Spermatophyta</taxon>
        <taxon>Magnoliopsida</taxon>
        <taxon>eudicotyledons</taxon>
        <taxon>Gunneridae</taxon>
        <taxon>Pentapetalae</taxon>
        <taxon>asterids</taxon>
        <taxon>campanulids</taxon>
        <taxon>Apiales</taxon>
        <taxon>Apiaceae</taxon>
        <taxon>Apioideae</taxon>
        <taxon>apioid superclade</taxon>
        <taxon>Tordylieae</taxon>
        <taxon>Tordyliinae</taxon>
        <taxon>Heracleum</taxon>
    </lineage>
</organism>
<feature type="domain" description="F-box" evidence="2">
    <location>
        <begin position="21"/>
        <end position="67"/>
    </location>
</feature>
<evidence type="ECO:0000313" key="3">
    <source>
        <dbReference type="EMBL" id="KAK1352778.1"/>
    </source>
</evidence>
<reference evidence="3" key="1">
    <citation type="submission" date="2023-02" db="EMBL/GenBank/DDBJ databases">
        <title>Genome of toxic invasive species Heracleum sosnowskyi carries increased number of genes despite the absence of recent whole-genome duplications.</title>
        <authorList>
            <person name="Schelkunov M."/>
            <person name="Shtratnikova V."/>
            <person name="Makarenko M."/>
            <person name="Klepikova A."/>
            <person name="Omelchenko D."/>
            <person name="Novikova G."/>
            <person name="Obukhova E."/>
            <person name="Bogdanov V."/>
            <person name="Penin A."/>
            <person name="Logacheva M."/>
        </authorList>
    </citation>
    <scope>NUCLEOTIDE SEQUENCE</scope>
    <source>
        <strain evidence="3">Hsosn_3</strain>
        <tissue evidence="3">Leaf</tissue>
    </source>
</reference>
<dbReference type="Proteomes" id="UP001237642">
    <property type="component" value="Unassembled WGS sequence"/>
</dbReference>
<dbReference type="AlphaFoldDB" id="A0AAD8GQP2"/>
<dbReference type="SMART" id="SM00256">
    <property type="entry name" value="FBOX"/>
    <property type="match status" value="1"/>
</dbReference>
<dbReference type="Pfam" id="PF00646">
    <property type="entry name" value="F-box"/>
    <property type="match status" value="1"/>
</dbReference>
<dbReference type="InterPro" id="IPR036047">
    <property type="entry name" value="F-box-like_dom_sf"/>
</dbReference>